<dbReference type="InterPro" id="IPR036397">
    <property type="entry name" value="RNaseH_sf"/>
</dbReference>
<sequence length="161" mass="18352">MPKALISDQGSHFYNKAMSFLLHKFGVVHRVAIAYHPQTNGQVEVFNSKSRKHCKRWPIPTGWTRVDSLRTPCGHTELHIGLRWECLPTRLFPNIELIGLSSNATYTMTKLDNKESSNYKNWMNFAWKPMKSLGFISKLHSKSDRPLVLSSMAQNAHGLAS</sequence>
<feature type="domain" description="Integrase catalytic" evidence="1">
    <location>
        <begin position="1"/>
        <end position="47"/>
    </location>
</feature>
<accession>A0A371HD83</accession>
<organism evidence="2 3">
    <name type="scientific">Mucuna pruriens</name>
    <name type="common">Velvet bean</name>
    <name type="synonym">Dolichos pruriens</name>
    <dbReference type="NCBI Taxonomy" id="157652"/>
    <lineage>
        <taxon>Eukaryota</taxon>
        <taxon>Viridiplantae</taxon>
        <taxon>Streptophyta</taxon>
        <taxon>Embryophyta</taxon>
        <taxon>Tracheophyta</taxon>
        <taxon>Spermatophyta</taxon>
        <taxon>Magnoliopsida</taxon>
        <taxon>eudicotyledons</taxon>
        <taxon>Gunneridae</taxon>
        <taxon>Pentapetalae</taxon>
        <taxon>rosids</taxon>
        <taxon>fabids</taxon>
        <taxon>Fabales</taxon>
        <taxon>Fabaceae</taxon>
        <taxon>Papilionoideae</taxon>
        <taxon>50 kb inversion clade</taxon>
        <taxon>NPAAA clade</taxon>
        <taxon>indigoferoid/millettioid clade</taxon>
        <taxon>Phaseoleae</taxon>
        <taxon>Mucuna</taxon>
    </lineage>
</organism>
<evidence type="ECO:0000313" key="2">
    <source>
        <dbReference type="EMBL" id="RDY00717.1"/>
    </source>
</evidence>
<dbReference type="OrthoDB" id="1903608at2759"/>
<dbReference type="Proteomes" id="UP000257109">
    <property type="component" value="Unassembled WGS sequence"/>
</dbReference>
<comment type="caution">
    <text evidence="2">The sequence shown here is derived from an EMBL/GenBank/DDBJ whole genome shotgun (WGS) entry which is preliminary data.</text>
</comment>
<dbReference type="InterPro" id="IPR001584">
    <property type="entry name" value="Integrase_cat-core"/>
</dbReference>
<dbReference type="EMBL" id="QJKJ01002926">
    <property type="protein sequence ID" value="RDY00717.1"/>
    <property type="molecule type" value="Genomic_DNA"/>
</dbReference>
<keyword evidence="3" id="KW-1185">Reference proteome</keyword>
<dbReference type="PROSITE" id="PS50994">
    <property type="entry name" value="INTEGRASE"/>
    <property type="match status" value="1"/>
</dbReference>
<proteinExistence type="predicted"/>
<evidence type="ECO:0000313" key="3">
    <source>
        <dbReference type="Proteomes" id="UP000257109"/>
    </source>
</evidence>
<dbReference type="InterPro" id="IPR012337">
    <property type="entry name" value="RNaseH-like_sf"/>
</dbReference>
<dbReference type="GO" id="GO:0003676">
    <property type="term" value="F:nucleic acid binding"/>
    <property type="evidence" value="ECO:0007669"/>
    <property type="project" value="InterPro"/>
</dbReference>
<dbReference type="GO" id="GO:0015074">
    <property type="term" value="P:DNA integration"/>
    <property type="evidence" value="ECO:0007669"/>
    <property type="project" value="InterPro"/>
</dbReference>
<dbReference type="Gene3D" id="3.30.420.10">
    <property type="entry name" value="Ribonuclease H-like superfamily/Ribonuclease H"/>
    <property type="match status" value="1"/>
</dbReference>
<dbReference type="SUPFAM" id="SSF53098">
    <property type="entry name" value="Ribonuclease H-like"/>
    <property type="match status" value="1"/>
</dbReference>
<gene>
    <name evidence="2" type="ORF">CR513_16068</name>
</gene>
<feature type="non-terminal residue" evidence="2">
    <location>
        <position position="1"/>
    </location>
</feature>
<dbReference type="AlphaFoldDB" id="A0A371HD83"/>
<name>A0A371HD83_MUCPR</name>
<protein>
    <recommendedName>
        <fullName evidence="1">Integrase catalytic domain-containing protein</fullName>
    </recommendedName>
</protein>
<reference evidence="2" key="1">
    <citation type="submission" date="2018-05" db="EMBL/GenBank/DDBJ databases">
        <title>Draft genome of Mucuna pruriens seed.</title>
        <authorList>
            <person name="Nnadi N.E."/>
            <person name="Vos R."/>
            <person name="Hasami M.H."/>
            <person name="Devisetty U.K."/>
            <person name="Aguiy J.C."/>
        </authorList>
    </citation>
    <scope>NUCLEOTIDE SEQUENCE [LARGE SCALE GENOMIC DNA]</scope>
    <source>
        <strain evidence="2">JCA_2017</strain>
    </source>
</reference>
<evidence type="ECO:0000259" key="1">
    <source>
        <dbReference type="PROSITE" id="PS50994"/>
    </source>
</evidence>